<evidence type="ECO:0000313" key="1">
    <source>
        <dbReference type="EMBL" id="GDY58655.1"/>
    </source>
</evidence>
<proteinExistence type="predicted"/>
<protein>
    <submittedName>
        <fullName evidence="1">Uncharacterized protein</fullName>
    </submittedName>
</protein>
<gene>
    <name evidence="1" type="ORF">SVIO_092780</name>
</gene>
<dbReference type="Proteomes" id="UP000301309">
    <property type="component" value="Unassembled WGS sequence"/>
</dbReference>
<reference evidence="1 2" key="1">
    <citation type="journal article" date="2020" name="Int. J. Syst. Evol. Microbiol.">
        <title>Reclassification of Streptomyces castelarensis and Streptomyces sporoclivatus as later heterotypic synonyms of Streptomyces antimycoticus.</title>
        <authorList>
            <person name="Komaki H."/>
            <person name="Tamura T."/>
        </authorList>
    </citation>
    <scope>NUCLEOTIDE SEQUENCE [LARGE SCALE GENOMIC DNA]</scope>
    <source>
        <strain evidence="1 2">NBRC 13459</strain>
    </source>
</reference>
<name>A0A4D4LC14_STRVO</name>
<sequence length="72" mass="7604">MPGLVLLEGARQAAALATGGALTRPVACRMKAIRFTESYPPAVVECTAHGRTCVFRLRQAGICTAVGVLQYL</sequence>
<dbReference type="EMBL" id="BJHW01000002">
    <property type="protein sequence ID" value="GDY58655.1"/>
    <property type="molecule type" value="Genomic_DNA"/>
</dbReference>
<comment type="caution">
    <text evidence="1">The sequence shown here is derived from an EMBL/GenBank/DDBJ whole genome shotgun (WGS) entry which is preliminary data.</text>
</comment>
<accession>A0A4D4LC14</accession>
<organism evidence="1 2">
    <name type="scientific">Streptomyces violaceusniger</name>
    <dbReference type="NCBI Taxonomy" id="68280"/>
    <lineage>
        <taxon>Bacteria</taxon>
        <taxon>Bacillati</taxon>
        <taxon>Actinomycetota</taxon>
        <taxon>Actinomycetes</taxon>
        <taxon>Kitasatosporales</taxon>
        <taxon>Streptomycetaceae</taxon>
        <taxon>Streptomyces</taxon>
        <taxon>Streptomyces violaceusniger group</taxon>
    </lineage>
</organism>
<dbReference type="AlphaFoldDB" id="A0A4D4LC14"/>
<keyword evidence="2" id="KW-1185">Reference proteome</keyword>
<evidence type="ECO:0000313" key="2">
    <source>
        <dbReference type="Proteomes" id="UP000301309"/>
    </source>
</evidence>